<proteinExistence type="predicted"/>
<accession>A0A6V7PYT2</accession>
<reference evidence="2" key="1">
    <citation type="submission" date="2020-07" db="EMBL/GenBank/DDBJ databases">
        <authorList>
            <person name="Lin J."/>
        </authorList>
    </citation>
    <scope>NUCLEOTIDE SEQUENCE</scope>
</reference>
<feature type="compositionally biased region" description="Polar residues" evidence="1">
    <location>
        <begin position="141"/>
        <end position="152"/>
    </location>
</feature>
<feature type="region of interest" description="Disordered" evidence="1">
    <location>
        <begin position="129"/>
        <end position="152"/>
    </location>
</feature>
<organism evidence="2">
    <name type="scientific">Ananas comosus var. bracteatus</name>
    <name type="common">red pineapple</name>
    <dbReference type="NCBI Taxonomy" id="296719"/>
    <lineage>
        <taxon>Eukaryota</taxon>
        <taxon>Viridiplantae</taxon>
        <taxon>Streptophyta</taxon>
        <taxon>Embryophyta</taxon>
        <taxon>Tracheophyta</taxon>
        <taxon>Spermatophyta</taxon>
        <taxon>Magnoliopsida</taxon>
        <taxon>Liliopsida</taxon>
        <taxon>Poales</taxon>
        <taxon>Bromeliaceae</taxon>
        <taxon>Bromelioideae</taxon>
        <taxon>Ananas</taxon>
    </lineage>
</organism>
<name>A0A6V7PYT2_ANACO</name>
<protein>
    <submittedName>
        <fullName evidence="2">Uncharacterized protein</fullName>
    </submittedName>
</protein>
<evidence type="ECO:0000256" key="1">
    <source>
        <dbReference type="SAM" id="MobiDB-lite"/>
    </source>
</evidence>
<gene>
    <name evidence="2" type="ORF">CB5_LOCUS19142</name>
</gene>
<dbReference type="AlphaFoldDB" id="A0A6V7PYT2"/>
<evidence type="ECO:0000313" key="2">
    <source>
        <dbReference type="EMBL" id="CAD1835931.1"/>
    </source>
</evidence>
<sequence length="152" mass="16758">MKNSNSIKAEPEVKVSSKNIAFSALLHALRAIVGKLIWMTLLEEGTGGLKRRVVFTSIPAQELEEAQEKGINSKAFLCHFPFFSVRKLSTPSNATKCEHTLASCPRKRPLLLYISTTENALGAILAQDDDDGKKEKAITSEGPSSTMKRNRR</sequence>
<dbReference type="EMBL" id="LR862153">
    <property type="protein sequence ID" value="CAD1835931.1"/>
    <property type="molecule type" value="Genomic_DNA"/>
</dbReference>